<dbReference type="PANTHER" id="PTHR28055">
    <property type="entry name" value="ALTERED INHERITANCE OF MITOCHONDRIA PROTEIN 41, MITOCHONDRIAL"/>
    <property type="match status" value="1"/>
</dbReference>
<dbReference type="Gene3D" id="1.10.10.410">
    <property type="match status" value="1"/>
</dbReference>
<proteinExistence type="predicted"/>
<comment type="caution">
    <text evidence="1">The sequence shown here is derived from an EMBL/GenBank/DDBJ whole genome shotgun (WGS) entry which is preliminary data.</text>
</comment>
<protein>
    <submittedName>
        <fullName evidence="1">Glutamyl-tRNA amidotransferase</fullName>
    </submittedName>
</protein>
<dbReference type="AlphaFoldDB" id="A0A2N5XY63"/>
<dbReference type="GO" id="GO:0016884">
    <property type="term" value="F:carbon-nitrogen ligase activity, with glutamine as amido-N-donor"/>
    <property type="evidence" value="ECO:0007669"/>
    <property type="project" value="InterPro"/>
</dbReference>
<dbReference type="InterPro" id="IPR003789">
    <property type="entry name" value="Asn/Gln_tRNA_amidoTrase-B-like"/>
</dbReference>
<name>A0A2N5XY63_9GAMM</name>
<dbReference type="PANTHER" id="PTHR28055:SF1">
    <property type="entry name" value="ALTERED INHERITANCE OF MITOCHONDRIA PROTEIN 41, MITOCHONDRIAL"/>
    <property type="match status" value="1"/>
</dbReference>
<dbReference type="GO" id="GO:0016740">
    <property type="term" value="F:transferase activity"/>
    <property type="evidence" value="ECO:0007669"/>
    <property type="project" value="UniProtKB-KW"/>
</dbReference>
<gene>
    <name evidence="1" type="ORF">CWI75_17335</name>
</gene>
<dbReference type="EMBL" id="PKLZ01000017">
    <property type="protein sequence ID" value="PLW81049.1"/>
    <property type="molecule type" value="Genomic_DNA"/>
</dbReference>
<keyword evidence="2" id="KW-1185">Reference proteome</keyword>
<dbReference type="Proteomes" id="UP000234845">
    <property type="component" value="Unassembled WGS sequence"/>
</dbReference>
<keyword evidence="1" id="KW-0808">Transferase</keyword>
<evidence type="ECO:0000313" key="1">
    <source>
        <dbReference type="EMBL" id="PLW81049.1"/>
    </source>
</evidence>
<organism evidence="1 2">
    <name type="scientific">Kineobactrum sediminis</name>
    <dbReference type="NCBI Taxonomy" id="1905677"/>
    <lineage>
        <taxon>Bacteria</taxon>
        <taxon>Pseudomonadati</taxon>
        <taxon>Pseudomonadota</taxon>
        <taxon>Gammaproteobacteria</taxon>
        <taxon>Cellvibrionales</taxon>
        <taxon>Halieaceae</taxon>
        <taxon>Kineobactrum</taxon>
    </lineage>
</organism>
<dbReference type="InterPro" id="IPR023168">
    <property type="entry name" value="GatB_Yqey_C_2"/>
</dbReference>
<reference evidence="2" key="1">
    <citation type="submission" date="2017-11" db="EMBL/GenBank/DDBJ databases">
        <title>The draft genome sequence of Chromatocurvus sp. F02.</title>
        <authorList>
            <person name="Du Z.-J."/>
            <person name="Chang Y.-Q."/>
        </authorList>
    </citation>
    <scope>NUCLEOTIDE SEQUENCE [LARGE SCALE GENOMIC DNA]</scope>
    <source>
        <strain evidence="2">F02</strain>
    </source>
</reference>
<sequence>MSDTSIRDTLKAEMKTAMKARDKERLGAIRLILSEFKRIEVDERIEIDDARALAVLDKMVKQRRDSVQQYKAANREELAAVEEQEIAVIQEFLPTPLGEEELRAMIDEAIANAGAEGMQAMGAVMAQLKPKLQGRADIGAVSKLVKTRLAG</sequence>
<dbReference type="InterPro" id="IPR042184">
    <property type="entry name" value="YqeY/Aim41_N"/>
</dbReference>
<evidence type="ECO:0000313" key="2">
    <source>
        <dbReference type="Proteomes" id="UP000234845"/>
    </source>
</evidence>
<dbReference type="OrthoDB" id="9788127at2"/>
<dbReference type="InterPro" id="IPR019004">
    <property type="entry name" value="YqeY/Aim41"/>
</dbReference>
<accession>A0A2N5XY63</accession>
<dbReference type="SUPFAM" id="SSF89095">
    <property type="entry name" value="GatB/YqeY motif"/>
    <property type="match status" value="1"/>
</dbReference>
<dbReference type="Pfam" id="PF09424">
    <property type="entry name" value="YqeY"/>
    <property type="match status" value="1"/>
</dbReference>
<dbReference type="RefSeq" id="WP_101522794.1">
    <property type="nucleotide sequence ID" value="NZ_PKLZ01000017.1"/>
</dbReference>
<dbReference type="Gene3D" id="1.10.1510.10">
    <property type="entry name" value="Uncharacterised protein YqeY/AIM41 PF09424, N-terminal domain"/>
    <property type="match status" value="1"/>
</dbReference>